<feature type="compositionally biased region" description="Polar residues" evidence="1">
    <location>
        <begin position="11"/>
        <end position="33"/>
    </location>
</feature>
<dbReference type="AlphaFoldDB" id="A0AAD2FRP8"/>
<keyword evidence="3" id="KW-1185">Reference proteome</keyword>
<organism evidence="2 3">
    <name type="scientific">Cylindrotheca closterium</name>
    <dbReference type="NCBI Taxonomy" id="2856"/>
    <lineage>
        <taxon>Eukaryota</taxon>
        <taxon>Sar</taxon>
        <taxon>Stramenopiles</taxon>
        <taxon>Ochrophyta</taxon>
        <taxon>Bacillariophyta</taxon>
        <taxon>Bacillariophyceae</taxon>
        <taxon>Bacillariophycidae</taxon>
        <taxon>Bacillariales</taxon>
        <taxon>Bacillariaceae</taxon>
        <taxon>Cylindrotheca</taxon>
    </lineage>
</organism>
<name>A0AAD2FRP8_9STRA</name>
<dbReference type="Proteomes" id="UP001295423">
    <property type="component" value="Unassembled WGS sequence"/>
</dbReference>
<proteinExistence type="predicted"/>
<feature type="region of interest" description="Disordered" evidence="1">
    <location>
        <begin position="1"/>
        <end position="111"/>
    </location>
</feature>
<gene>
    <name evidence="2" type="ORF">CYCCA115_LOCUS12853</name>
</gene>
<evidence type="ECO:0000256" key="1">
    <source>
        <dbReference type="SAM" id="MobiDB-lite"/>
    </source>
</evidence>
<accession>A0AAD2FRP8</accession>
<protein>
    <submittedName>
        <fullName evidence="2">Uncharacterized protein</fullName>
    </submittedName>
</protein>
<evidence type="ECO:0000313" key="3">
    <source>
        <dbReference type="Proteomes" id="UP001295423"/>
    </source>
</evidence>
<feature type="compositionally biased region" description="Polar residues" evidence="1">
    <location>
        <begin position="98"/>
        <end position="111"/>
    </location>
</feature>
<feature type="compositionally biased region" description="Acidic residues" evidence="1">
    <location>
        <begin position="67"/>
        <end position="94"/>
    </location>
</feature>
<evidence type="ECO:0000313" key="2">
    <source>
        <dbReference type="EMBL" id="CAJ1950986.1"/>
    </source>
</evidence>
<comment type="caution">
    <text evidence="2">The sequence shown here is derived from an EMBL/GenBank/DDBJ whole genome shotgun (WGS) entry which is preliminary data.</text>
</comment>
<sequence length="208" mass="23057">MYSIDKPGTDVQHNSARSVGDQVQNSNFFASLQSDDELSDGSGSQEFDEVKVVAVQKNHSMAPKSLDEDEDNDDDDTDDRENIVDDAMEEDDDERANSDGTNPHNEAMDNNTPSLISHSLTATQDLAGTEILMEPWEKTPPCVQRPPTLDERISNLIQVNMEGVPGKCHIFETTFSVDYQGSDSGTVAEELLYSSEFYEKPSTIFLLI</sequence>
<reference evidence="2" key="1">
    <citation type="submission" date="2023-08" db="EMBL/GenBank/DDBJ databases">
        <authorList>
            <person name="Audoor S."/>
            <person name="Bilcke G."/>
        </authorList>
    </citation>
    <scope>NUCLEOTIDE SEQUENCE</scope>
</reference>
<dbReference type="EMBL" id="CAKOGP040001774">
    <property type="protein sequence ID" value="CAJ1950986.1"/>
    <property type="molecule type" value="Genomic_DNA"/>
</dbReference>